<organism evidence="3 4">
    <name type="scientific">Collimonas pratensis</name>
    <dbReference type="NCBI Taxonomy" id="279113"/>
    <lineage>
        <taxon>Bacteria</taxon>
        <taxon>Pseudomonadati</taxon>
        <taxon>Pseudomonadota</taxon>
        <taxon>Betaproteobacteria</taxon>
        <taxon>Burkholderiales</taxon>
        <taxon>Oxalobacteraceae</taxon>
        <taxon>Collimonas</taxon>
    </lineage>
</organism>
<dbReference type="SUPFAM" id="SSF159594">
    <property type="entry name" value="XCC0632-like"/>
    <property type="match status" value="1"/>
</dbReference>
<proteinExistence type="predicted"/>
<dbReference type="RefSeq" id="WP_061941055.1">
    <property type="nucleotide sequence ID" value="NZ_CP013234.1"/>
</dbReference>
<dbReference type="Proteomes" id="UP000074561">
    <property type="component" value="Chromosome"/>
</dbReference>
<reference evidence="3 4" key="1">
    <citation type="submission" date="2015-11" db="EMBL/GenBank/DDBJ databases">
        <title>Exploring the genomic traits of fungus-feeding bacterial genus Collimonas.</title>
        <authorList>
            <person name="Song C."/>
            <person name="Schmidt R."/>
            <person name="de Jager V."/>
            <person name="Krzyzanowska D."/>
            <person name="Jongedijk E."/>
            <person name="Cankar K."/>
            <person name="Beekwilder J."/>
            <person name="van Veen A."/>
            <person name="de Boer W."/>
            <person name="van Veen J.A."/>
            <person name="Garbeva P."/>
        </authorList>
    </citation>
    <scope>NUCLEOTIDE SEQUENCE [LARGE SCALE GENOMIC DNA]</scope>
    <source>
        <strain evidence="3 4">Ter91</strain>
    </source>
</reference>
<dbReference type="Pfam" id="PF03886">
    <property type="entry name" value="ABC_trans_aux"/>
    <property type="match status" value="1"/>
</dbReference>
<feature type="chain" id="PRO_5007277564" description="ABC-type transport auxiliary lipoprotein component domain-containing protein" evidence="1">
    <location>
        <begin position="28"/>
        <end position="215"/>
    </location>
</feature>
<dbReference type="EMBL" id="CP013234">
    <property type="protein sequence ID" value="AMP05205.1"/>
    <property type="molecule type" value="Genomic_DNA"/>
</dbReference>
<dbReference type="KEGG" id="cpra:CPter91_2859"/>
<dbReference type="Gene3D" id="3.40.50.10610">
    <property type="entry name" value="ABC-type transport auxiliary lipoprotein component"/>
    <property type="match status" value="1"/>
</dbReference>
<name>A0A127Q5X2_9BURK</name>
<dbReference type="STRING" id="279113.CPter91_2859"/>
<accession>A0A127Q5X2</accession>
<feature type="signal peptide" evidence="1">
    <location>
        <begin position="1"/>
        <end position="27"/>
    </location>
</feature>
<keyword evidence="1" id="KW-0732">Signal</keyword>
<evidence type="ECO:0000259" key="2">
    <source>
        <dbReference type="Pfam" id="PF03886"/>
    </source>
</evidence>
<gene>
    <name evidence="3" type="ORF">CPter91_2859</name>
</gene>
<dbReference type="InterPro" id="IPR005586">
    <property type="entry name" value="ABC_trans_aux"/>
</dbReference>
<dbReference type="AlphaFoldDB" id="A0A127Q5X2"/>
<dbReference type="PATRIC" id="fig|279113.9.peg.2824"/>
<protein>
    <recommendedName>
        <fullName evidence="2">ABC-type transport auxiliary lipoprotein component domain-containing protein</fullName>
    </recommendedName>
</protein>
<evidence type="ECO:0000313" key="4">
    <source>
        <dbReference type="Proteomes" id="UP000074561"/>
    </source>
</evidence>
<feature type="domain" description="ABC-type transport auxiliary lipoprotein component" evidence="2">
    <location>
        <begin position="37"/>
        <end position="198"/>
    </location>
</feature>
<evidence type="ECO:0000313" key="3">
    <source>
        <dbReference type="EMBL" id="AMP05205.1"/>
    </source>
</evidence>
<dbReference type="PROSITE" id="PS51257">
    <property type="entry name" value="PROKAR_LIPOPROTEIN"/>
    <property type="match status" value="1"/>
</dbReference>
<sequence length="215" mass="22291">MMTNKTTASRARGAALIAAIAAALALAGCASSPTRFYTLQAPPPAALPATAQNARLFIEVSPIALPERLARPQLVVRSSGANAGTRVDILEQERWSSPFNNELRDALASAIASRLGATDVSRSGRPTDQPVYRIAIELREFDAAPGDKVQATYGWTVTRSDNAKTSACQLTVAEPVAAGIDALVQGVQRTVADAADAITASVSSFKSGAVPACQG</sequence>
<evidence type="ECO:0000256" key="1">
    <source>
        <dbReference type="SAM" id="SignalP"/>
    </source>
</evidence>